<evidence type="ECO:0000313" key="5">
    <source>
        <dbReference type="Proteomes" id="UP000812287"/>
    </source>
</evidence>
<dbReference type="InterPro" id="IPR045339">
    <property type="entry name" value="DUF6534"/>
</dbReference>
<feature type="transmembrane region" description="Helical" evidence="2">
    <location>
        <begin position="163"/>
        <end position="182"/>
    </location>
</feature>
<dbReference type="OrthoDB" id="2844919at2759"/>
<reference evidence="4" key="1">
    <citation type="submission" date="2020-11" db="EMBL/GenBank/DDBJ databases">
        <title>Adaptations for nitrogen fixation in a non-lichenized fungal sporocarp promotes dispersal by wood-feeding termites.</title>
        <authorList>
            <consortium name="DOE Joint Genome Institute"/>
            <person name="Koch R.A."/>
            <person name="Yoon G."/>
            <person name="Arayal U."/>
            <person name="Lail K."/>
            <person name="Amirebrahimi M."/>
            <person name="Labutti K."/>
            <person name="Lipzen A."/>
            <person name="Riley R."/>
            <person name="Barry K."/>
            <person name="Henrissat B."/>
            <person name="Grigoriev I.V."/>
            <person name="Herr J.R."/>
            <person name="Aime M.C."/>
        </authorList>
    </citation>
    <scope>NUCLEOTIDE SEQUENCE</scope>
    <source>
        <strain evidence="4">MCA 3950</strain>
    </source>
</reference>
<evidence type="ECO:0000259" key="3">
    <source>
        <dbReference type="Pfam" id="PF20152"/>
    </source>
</evidence>
<dbReference type="RefSeq" id="XP_043036181.1">
    <property type="nucleotide sequence ID" value="XM_043179447.1"/>
</dbReference>
<evidence type="ECO:0000256" key="2">
    <source>
        <dbReference type="SAM" id="Phobius"/>
    </source>
</evidence>
<evidence type="ECO:0000313" key="4">
    <source>
        <dbReference type="EMBL" id="KAG7442681.1"/>
    </source>
</evidence>
<evidence type="ECO:0000256" key="1">
    <source>
        <dbReference type="SAM" id="MobiDB-lite"/>
    </source>
</evidence>
<dbReference type="Pfam" id="PF20152">
    <property type="entry name" value="DUF6534"/>
    <property type="match status" value="1"/>
</dbReference>
<feature type="transmembrane region" description="Helical" evidence="2">
    <location>
        <begin position="88"/>
        <end position="112"/>
    </location>
</feature>
<dbReference type="GeneID" id="66101741"/>
<keyword evidence="2" id="KW-0812">Transmembrane</keyword>
<dbReference type="EMBL" id="MU250549">
    <property type="protein sequence ID" value="KAG7442681.1"/>
    <property type="molecule type" value="Genomic_DNA"/>
</dbReference>
<feature type="region of interest" description="Disordered" evidence="1">
    <location>
        <begin position="257"/>
        <end position="278"/>
    </location>
</feature>
<sequence length="324" mass="36079">MSETTSTAAPDNTMGALLICTVISACFQGVTVLCSWEYFVDHNKDQAITKVLVSVVCFIDTLHQIFITHALYIYLVKGFSDPAIMLRLLWSFLSQVVLTAFQGLLCQGFFTWRVWIASQKNKPLSAIIAALVAGNFVVTLYYFGRSVHFKSLAELLQQKDTAMLLAIGYSANLLITVSLLFIDFRKTTSGEQTNRVVDKFKSCVMNSGLLISLVGVFCFVTEAAWPQSLLSAAMYTLLCRMYSVSVLAILNSRKQLGSSSSNKQSSSKEIMPNGSRRPRIQVARPGELAIHVECDTQMQYDNMESPQSHKEGETFELTPFPRNK</sequence>
<feature type="domain" description="DUF6534" evidence="3">
    <location>
        <begin position="171"/>
        <end position="254"/>
    </location>
</feature>
<feature type="transmembrane region" description="Helical" evidence="2">
    <location>
        <begin position="232"/>
        <end position="250"/>
    </location>
</feature>
<dbReference type="Proteomes" id="UP000812287">
    <property type="component" value="Unassembled WGS sequence"/>
</dbReference>
<protein>
    <recommendedName>
        <fullName evidence="3">DUF6534 domain-containing protein</fullName>
    </recommendedName>
</protein>
<feature type="transmembrane region" description="Helical" evidence="2">
    <location>
        <begin position="51"/>
        <end position="76"/>
    </location>
</feature>
<feature type="region of interest" description="Disordered" evidence="1">
    <location>
        <begin position="300"/>
        <end position="324"/>
    </location>
</feature>
<accession>A0A9P7VKA3</accession>
<keyword evidence="2" id="KW-1133">Transmembrane helix</keyword>
<feature type="transmembrane region" description="Helical" evidence="2">
    <location>
        <begin position="16"/>
        <end position="39"/>
    </location>
</feature>
<dbReference type="PANTHER" id="PTHR40465">
    <property type="entry name" value="CHROMOSOME 1, WHOLE GENOME SHOTGUN SEQUENCE"/>
    <property type="match status" value="1"/>
</dbReference>
<gene>
    <name evidence="4" type="ORF">BT62DRAFT_1079064</name>
</gene>
<name>A0A9P7VKA3_9AGAR</name>
<proteinExistence type="predicted"/>
<comment type="caution">
    <text evidence="4">The sequence shown here is derived from an EMBL/GenBank/DDBJ whole genome shotgun (WGS) entry which is preliminary data.</text>
</comment>
<keyword evidence="2" id="KW-0472">Membrane</keyword>
<keyword evidence="5" id="KW-1185">Reference proteome</keyword>
<feature type="compositionally biased region" description="Low complexity" evidence="1">
    <location>
        <begin position="258"/>
        <end position="268"/>
    </location>
</feature>
<feature type="transmembrane region" description="Helical" evidence="2">
    <location>
        <begin position="203"/>
        <end position="226"/>
    </location>
</feature>
<dbReference type="AlphaFoldDB" id="A0A9P7VKA3"/>
<feature type="transmembrane region" description="Helical" evidence="2">
    <location>
        <begin position="124"/>
        <end position="143"/>
    </location>
</feature>
<dbReference type="PANTHER" id="PTHR40465:SF1">
    <property type="entry name" value="DUF6534 DOMAIN-CONTAINING PROTEIN"/>
    <property type="match status" value="1"/>
</dbReference>
<organism evidence="4 5">
    <name type="scientific">Guyanagaster necrorhizus</name>
    <dbReference type="NCBI Taxonomy" id="856835"/>
    <lineage>
        <taxon>Eukaryota</taxon>
        <taxon>Fungi</taxon>
        <taxon>Dikarya</taxon>
        <taxon>Basidiomycota</taxon>
        <taxon>Agaricomycotina</taxon>
        <taxon>Agaricomycetes</taxon>
        <taxon>Agaricomycetidae</taxon>
        <taxon>Agaricales</taxon>
        <taxon>Marasmiineae</taxon>
        <taxon>Physalacriaceae</taxon>
        <taxon>Guyanagaster</taxon>
    </lineage>
</organism>